<dbReference type="Gene3D" id="1.10.10.60">
    <property type="entry name" value="Homeodomain-like"/>
    <property type="match status" value="1"/>
</dbReference>
<dbReference type="STRING" id="283909.R7TTR6"/>
<dbReference type="CDD" id="cd00086">
    <property type="entry name" value="homeodomain"/>
    <property type="match status" value="1"/>
</dbReference>
<evidence type="ECO:0000256" key="7">
    <source>
        <dbReference type="RuleBase" id="RU000682"/>
    </source>
</evidence>
<name>R7TTR6_CAPTE</name>
<dbReference type="Proteomes" id="UP000014760">
    <property type="component" value="Unassembled WGS sequence"/>
</dbReference>
<evidence type="ECO:0000256" key="2">
    <source>
        <dbReference type="ARBA" id="ARBA00005661"/>
    </source>
</evidence>
<dbReference type="AlphaFoldDB" id="R7TTR6"/>
<organism evidence="10">
    <name type="scientific">Capitella teleta</name>
    <name type="common">Polychaete worm</name>
    <dbReference type="NCBI Taxonomy" id="283909"/>
    <lineage>
        <taxon>Eukaryota</taxon>
        <taxon>Metazoa</taxon>
        <taxon>Spiralia</taxon>
        <taxon>Lophotrochozoa</taxon>
        <taxon>Annelida</taxon>
        <taxon>Polychaeta</taxon>
        <taxon>Sedentaria</taxon>
        <taxon>Scolecida</taxon>
        <taxon>Capitellidae</taxon>
        <taxon>Capitella</taxon>
    </lineage>
</organism>
<evidence type="ECO:0000256" key="3">
    <source>
        <dbReference type="ARBA" id="ARBA00023125"/>
    </source>
</evidence>
<keyword evidence="12" id="KW-1185">Reference proteome</keyword>
<dbReference type="HOGENOM" id="CLU_937654_0_0_1"/>
<protein>
    <submittedName>
        <fullName evidence="11">NK-like homeobox protein 4b</fullName>
    </submittedName>
</protein>
<feature type="compositionally biased region" description="Low complexity" evidence="8">
    <location>
        <begin position="92"/>
        <end position="107"/>
    </location>
</feature>
<sequence length="297" mass="32897">MFFPTLTVNYGHFHPAATATAPQPHHVHGPEPHQQPHHPGHLLSAYHPHLHGANAGMSAFPSLDGHPGAPPLSHPSPAPCAYAAPHQPPPYSDIYYSSPPTTASPSRTAKDDDDSDEDDVEEAPPKGHQPRSIQASKAPPPEGAKKSHKMAADDAECHLLRQRTKRKPRVLFSQAQVYELERRFKQQRYLSAPEREQLASMLKLTSQQVKIWFQNRRYKMKRQTQDKTLELAALHSPRRVAVPVLVRDGKPCLAAGYSTSYAMSPFGYTSSYGNALQSLSTASTYAHAQCQQGVRTW</sequence>
<feature type="region of interest" description="Disordered" evidence="8">
    <location>
        <begin position="16"/>
        <end position="152"/>
    </location>
</feature>
<dbReference type="OMA" id="TMHSGTY"/>
<reference evidence="12" key="1">
    <citation type="submission" date="2012-12" db="EMBL/GenBank/DDBJ databases">
        <authorList>
            <person name="Hellsten U."/>
            <person name="Grimwood J."/>
            <person name="Chapman J.A."/>
            <person name="Shapiro H."/>
            <person name="Aerts A."/>
            <person name="Otillar R.P."/>
            <person name="Terry A.Y."/>
            <person name="Boore J.L."/>
            <person name="Simakov O."/>
            <person name="Marletaz F."/>
            <person name="Cho S.-J."/>
            <person name="Edsinger-Gonzales E."/>
            <person name="Havlak P."/>
            <person name="Kuo D.-H."/>
            <person name="Larsson T."/>
            <person name="Lv J."/>
            <person name="Arendt D."/>
            <person name="Savage R."/>
            <person name="Osoegawa K."/>
            <person name="de Jong P."/>
            <person name="Lindberg D.R."/>
            <person name="Seaver E.C."/>
            <person name="Weisblat D.A."/>
            <person name="Putnam N.H."/>
            <person name="Grigoriev I.V."/>
            <person name="Rokhsar D.S."/>
        </authorList>
    </citation>
    <scope>NUCLEOTIDE SEQUENCE</scope>
    <source>
        <strain evidence="12">I ESC-2004</strain>
    </source>
</reference>
<dbReference type="FunFam" id="1.10.10.60:FF:000078">
    <property type="entry name" value="NK2 homeobox 3"/>
    <property type="match status" value="1"/>
</dbReference>
<dbReference type="EMBL" id="KB308662">
    <property type="protein sequence ID" value="ELT97079.1"/>
    <property type="molecule type" value="Genomic_DNA"/>
</dbReference>
<feature type="DNA-binding region" description="Homeobox" evidence="6">
    <location>
        <begin position="165"/>
        <end position="224"/>
    </location>
</feature>
<dbReference type="GO" id="GO:0000981">
    <property type="term" value="F:DNA-binding transcription factor activity, RNA polymerase II-specific"/>
    <property type="evidence" value="ECO:0007669"/>
    <property type="project" value="InterPro"/>
</dbReference>
<keyword evidence="4 6" id="KW-0371">Homeobox</keyword>
<dbReference type="SUPFAM" id="SSF46689">
    <property type="entry name" value="Homeodomain-like"/>
    <property type="match status" value="1"/>
</dbReference>
<dbReference type="PROSITE" id="PS50071">
    <property type="entry name" value="HOMEOBOX_2"/>
    <property type="match status" value="1"/>
</dbReference>
<gene>
    <name evidence="10" type="ORF">CAPTEDRAFT_220898</name>
</gene>
<dbReference type="GO" id="GO:0005634">
    <property type="term" value="C:nucleus"/>
    <property type="evidence" value="ECO:0007669"/>
    <property type="project" value="UniProtKB-SubCell"/>
</dbReference>
<feature type="compositionally biased region" description="Acidic residues" evidence="8">
    <location>
        <begin position="111"/>
        <end position="122"/>
    </location>
</feature>
<dbReference type="OrthoDB" id="3137333at2759"/>
<dbReference type="GO" id="GO:0000978">
    <property type="term" value="F:RNA polymerase II cis-regulatory region sequence-specific DNA binding"/>
    <property type="evidence" value="ECO:0007669"/>
    <property type="project" value="TreeGrafter"/>
</dbReference>
<feature type="domain" description="Homeobox" evidence="9">
    <location>
        <begin position="163"/>
        <end position="223"/>
    </location>
</feature>
<dbReference type="PANTHER" id="PTHR24340:SF111">
    <property type="entry name" value="HOMEOBOX DOMAIN-CONTAINING PROTEIN"/>
    <property type="match status" value="1"/>
</dbReference>
<evidence type="ECO:0000256" key="5">
    <source>
        <dbReference type="ARBA" id="ARBA00023242"/>
    </source>
</evidence>
<dbReference type="InterPro" id="IPR017970">
    <property type="entry name" value="Homeobox_CS"/>
</dbReference>
<dbReference type="PANTHER" id="PTHR24340">
    <property type="entry name" value="HOMEOBOX PROTEIN NKX"/>
    <property type="match status" value="1"/>
</dbReference>
<feature type="compositionally biased region" description="Pro residues" evidence="8">
    <location>
        <begin position="68"/>
        <end position="78"/>
    </location>
</feature>
<evidence type="ECO:0000313" key="12">
    <source>
        <dbReference type="Proteomes" id="UP000014760"/>
    </source>
</evidence>
<evidence type="ECO:0000256" key="4">
    <source>
        <dbReference type="ARBA" id="ARBA00023155"/>
    </source>
</evidence>
<accession>R7TTR6</accession>
<dbReference type="GO" id="GO:0030154">
    <property type="term" value="P:cell differentiation"/>
    <property type="evidence" value="ECO:0007669"/>
    <property type="project" value="TreeGrafter"/>
</dbReference>
<dbReference type="InterPro" id="IPR020479">
    <property type="entry name" value="HD_metazoa"/>
</dbReference>
<comment type="similarity">
    <text evidence="2">Belongs to the NK-2 homeobox family.</text>
</comment>
<dbReference type="PRINTS" id="PR00024">
    <property type="entry name" value="HOMEOBOX"/>
</dbReference>
<dbReference type="InterPro" id="IPR001356">
    <property type="entry name" value="HD"/>
</dbReference>
<dbReference type="InterPro" id="IPR009057">
    <property type="entry name" value="Homeodomain-like_sf"/>
</dbReference>
<comment type="subcellular location">
    <subcellularLocation>
        <location evidence="1 6 7">Nucleus</location>
    </subcellularLocation>
</comment>
<keyword evidence="3 6" id="KW-0238">DNA-binding</keyword>
<reference evidence="11" key="3">
    <citation type="submission" date="2015-06" db="UniProtKB">
        <authorList>
            <consortium name="EnsemblMetazoa"/>
        </authorList>
    </citation>
    <scope>IDENTIFICATION</scope>
</reference>
<dbReference type="Pfam" id="PF00046">
    <property type="entry name" value="Homeodomain"/>
    <property type="match status" value="1"/>
</dbReference>
<evidence type="ECO:0000256" key="1">
    <source>
        <dbReference type="ARBA" id="ARBA00004123"/>
    </source>
</evidence>
<keyword evidence="5 6" id="KW-0539">Nucleus</keyword>
<evidence type="ECO:0000313" key="11">
    <source>
        <dbReference type="EnsemblMetazoa" id="CapteP220898"/>
    </source>
</evidence>
<proteinExistence type="inferred from homology"/>
<evidence type="ECO:0000256" key="8">
    <source>
        <dbReference type="SAM" id="MobiDB-lite"/>
    </source>
</evidence>
<dbReference type="SMART" id="SM00389">
    <property type="entry name" value="HOX"/>
    <property type="match status" value="1"/>
</dbReference>
<dbReference type="EnsemblMetazoa" id="CapteT220898">
    <property type="protein sequence ID" value="CapteP220898"/>
    <property type="gene ID" value="CapteG220898"/>
</dbReference>
<dbReference type="EMBL" id="AMQN01011042">
    <property type="status" value="NOT_ANNOTATED_CDS"/>
    <property type="molecule type" value="Genomic_DNA"/>
</dbReference>
<evidence type="ECO:0000313" key="10">
    <source>
        <dbReference type="EMBL" id="ELT97079.1"/>
    </source>
</evidence>
<reference evidence="10 12" key="2">
    <citation type="journal article" date="2013" name="Nature">
        <title>Insights into bilaterian evolution from three spiralian genomes.</title>
        <authorList>
            <person name="Simakov O."/>
            <person name="Marletaz F."/>
            <person name="Cho S.J."/>
            <person name="Edsinger-Gonzales E."/>
            <person name="Havlak P."/>
            <person name="Hellsten U."/>
            <person name="Kuo D.H."/>
            <person name="Larsson T."/>
            <person name="Lv J."/>
            <person name="Arendt D."/>
            <person name="Savage R."/>
            <person name="Osoegawa K."/>
            <person name="de Jong P."/>
            <person name="Grimwood J."/>
            <person name="Chapman J.A."/>
            <person name="Shapiro H."/>
            <person name="Aerts A."/>
            <person name="Otillar R.P."/>
            <person name="Terry A.Y."/>
            <person name="Boore J.L."/>
            <person name="Grigoriev I.V."/>
            <person name="Lindberg D.R."/>
            <person name="Seaver E.C."/>
            <person name="Weisblat D.A."/>
            <person name="Putnam N.H."/>
            <person name="Rokhsar D.S."/>
        </authorList>
    </citation>
    <scope>NUCLEOTIDE SEQUENCE</scope>
    <source>
        <strain evidence="10 12">I ESC-2004</strain>
    </source>
</reference>
<dbReference type="PROSITE" id="PS00027">
    <property type="entry name" value="HOMEOBOX_1"/>
    <property type="match status" value="1"/>
</dbReference>
<evidence type="ECO:0000259" key="9">
    <source>
        <dbReference type="PROSITE" id="PS50071"/>
    </source>
</evidence>
<dbReference type="InterPro" id="IPR050394">
    <property type="entry name" value="Homeobox_NK-like"/>
</dbReference>
<evidence type="ECO:0000256" key="6">
    <source>
        <dbReference type="PROSITE-ProRule" id="PRU00108"/>
    </source>
</evidence>